<feature type="compositionally biased region" description="Polar residues" evidence="1">
    <location>
        <begin position="409"/>
        <end position="423"/>
    </location>
</feature>
<feature type="region of interest" description="Disordered" evidence="1">
    <location>
        <begin position="334"/>
        <end position="488"/>
    </location>
</feature>
<protein>
    <submittedName>
        <fullName evidence="2">Uncharacterized protein</fullName>
    </submittedName>
</protein>
<reference evidence="2" key="1">
    <citation type="submission" date="2014-11" db="EMBL/GenBank/DDBJ databases">
        <authorList>
            <person name="Otto D Thomas"/>
            <person name="Naeem Raeece"/>
        </authorList>
    </citation>
    <scope>NUCLEOTIDE SEQUENCE</scope>
</reference>
<feature type="compositionally biased region" description="Low complexity" evidence="1">
    <location>
        <begin position="535"/>
        <end position="545"/>
    </location>
</feature>
<feature type="region of interest" description="Disordered" evidence="1">
    <location>
        <begin position="25"/>
        <end position="83"/>
    </location>
</feature>
<feature type="compositionally biased region" description="Polar residues" evidence="1">
    <location>
        <begin position="49"/>
        <end position="67"/>
    </location>
</feature>
<feature type="compositionally biased region" description="Polar residues" evidence="1">
    <location>
        <begin position="353"/>
        <end position="370"/>
    </location>
</feature>
<gene>
    <name evidence="2" type="ORF">Cvel_26100</name>
</gene>
<feature type="region of interest" description="Disordered" evidence="1">
    <location>
        <begin position="521"/>
        <end position="553"/>
    </location>
</feature>
<sequence length="553" mass="60202">MILTCRHRRTNISEYPPPLETILSAGVPPSARPPLPHPPGGRMSFLPVQRQSLNLNPVPQPAGQSRDPNAPPQAQPPTHIPMMPHGALFHPGCMIPPPSVCPPHTLLSSGCQVGGPDRATLQVQRARTVASDSAPPPPQQAVVKDAVPLPQQIHNPNPTRITLGPATSPRMDLETTAKIQKALGNTSRSTQQEKEPVARTRRGDPPPTVGRVARRASEGGEPFNGGGILAGGGRDRRQLAGQATGVVAPAEFQSRPPNGTGAGGDQLVLMLRAEILELRSLLQTTLRVQKESSDRRFAELKTFVHEQMTHTRRALGDMNNAIMCTRESLRRLHDLQQQAASRTQPPHPHRLPTGSSHPSSHHVTTCNSPRDSAGRQSYHRGVPGSSNASLLHSSRLPRPAPNALGGSRMLSSPRVTQTHSLGSSRGVLNDRERERQHRGTGGVRKEDRKDTQYTHERQGENVEEEEEGEEDRHYGAESPPVYPGALSADVPVGAFRDNEEEEEDANEKEVIWMTTANEAQQVPAPIVNKQRKAPLPKQQQQQQLGARGGTHRR</sequence>
<evidence type="ECO:0000313" key="2">
    <source>
        <dbReference type="EMBL" id="CEM41558.1"/>
    </source>
</evidence>
<feature type="compositionally biased region" description="Pro residues" evidence="1">
    <location>
        <begin position="30"/>
        <end position="39"/>
    </location>
</feature>
<dbReference type="EMBL" id="CDMZ01002258">
    <property type="protein sequence ID" value="CEM41558.1"/>
    <property type="molecule type" value="Genomic_DNA"/>
</dbReference>
<feature type="compositionally biased region" description="Pro residues" evidence="1">
    <location>
        <begin position="69"/>
        <end position="79"/>
    </location>
</feature>
<proteinExistence type="predicted"/>
<evidence type="ECO:0000256" key="1">
    <source>
        <dbReference type="SAM" id="MobiDB-lite"/>
    </source>
</evidence>
<feature type="compositionally biased region" description="Gly residues" evidence="1">
    <location>
        <begin position="222"/>
        <end position="232"/>
    </location>
</feature>
<organism evidence="2">
    <name type="scientific">Chromera velia CCMP2878</name>
    <dbReference type="NCBI Taxonomy" id="1169474"/>
    <lineage>
        <taxon>Eukaryota</taxon>
        <taxon>Sar</taxon>
        <taxon>Alveolata</taxon>
        <taxon>Colpodellida</taxon>
        <taxon>Chromeraceae</taxon>
        <taxon>Chromera</taxon>
    </lineage>
</organism>
<accession>A0A0G4HCF1</accession>
<feature type="compositionally biased region" description="Polar residues" evidence="1">
    <location>
        <begin position="335"/>
        <end position="344"/>
    </location>
</feature>
<feature type="compositionally biased region" description="Basic and acidic residues" evidence="1">
    <location>
        <begin position="191"/>
        <end position="204"/>
    </location>
</feature>
<feature type="region of interest" description="Disordered" evidence="1">
    <location>
        <begin position="181"/>
        <end position="242"/>
    </location>
</feature>
<dbReference type="VEuPathDB" id="CryptoDB:Cvel_26100"/>
<feature type="compositionally biased region" description="Basic and acidic residues" evidence="1">
    <location>
        <begin position="428"/>
        <end position="460"/>
    </location>
</feature>
<dbReference type="AlphaFoldDB" id="A0A0G4HCF1"/>
<name>A0A0G4HCF1_9ALVE</name>